<dbReference type="SUPFAM" id="SSF53098">
    <property type="entry name" value="Ribonuclease H-like"/>
    <property type="match status" value="1"/>
</dbReference>
<name>A0A8H3LJJ9_9GLOM</name>
<protein>
    <submittedName>
        <fullName evidence="1">Ribonuclease H-like domain-containing protein</fullName>
    </submittedName>
</protein>
<sequence length="254" mass="29114">MTAPTSKKMTSFICPCKGCSRHVYNVSNPSICTLYIATTKLLTINVYHPLHVPAHIITPKRIWKFPTLHHHTLRTIAYNDYQQSQQTDNFLTPVIPVPREHSSITLILYNKNPILNPLFPLFLKNLLIGFDSIIDRLLFLANSFINFSHLSFYTDGSFFQDGLHRSIMSFAWIKIFTSSIPTPFQGLTMFQLSSTMAETFAVLTTLIVSPSNSHINIYTDSLNTIHNYKQFSHVNFSTCQCLKFNTYPIWSLIL</sequence>
<dbReference type="Gene3D" id="3.30.420.10">
    <property type="entry name" value="Ribonuclease H-like superfamily/Ribonuclease H"/>
    <property type="match status" value="1"/>
</dbReference>
<dbReference type="AlphaFoldDB" id="A0A8H3LJJ9"/>
<dbReference type="EMBL" id="BLAL01000165">
    <property type="protein sequence ID" value="GES87302.1"/>
    <property type="molecule type" value="Genomic_DNA"/>
</dbReference>
<accession>A0A8H3LJJ9</accession>
<comment type="caution">
    <text evidence="1">The sequence shown here is derived from an EMBL/GenBank/DDBJ whole genome shotgun (WGS) entry which is preliminary data.</text>
</comment>
<dbReference type="GO" id="GO:0003676">
    <property type="term" value="F:nucleic acid binding"/>
    <property type="evidence" value="ECO:0007669"/>
    <property type="project" value="InterPro"/>
</dbReference>
<evidence type="ECO:0000313" key="2">
    <source>
        <dbReference type="Proteomes" id="UP000615446"/>
    </source>
</evidence>
<proteinExistence type="predicted"/>
<reference evidence="1" key="1">
    <citation type="submission" date="2019-10" db="EMBL/GenBank/DDBJ databases">
        <title>Conservation and host-specific expression of non-tandemly repeated heterogenous ribosome RNA gene in arbuscular mycorrhizal fungi.</title>
        <authorList>
            <person name="Maeda T."/>
            <person name="Kobayashi Y."/>
            <person name="Nakagawa T."/>
            <person name="Ezawa T."/>
            <person name="Yamaguchi K."/>
            <person name="Bino T."/>
            <person name="Nishimoto Y."/>
            <person name="Shigenobu S."/>
            <person name="Kawaguchi M."/>
        </authorList>
    </citation>
    <scope>NUCLEOTIDE SEQUENCE</scope>
    <source>
        <strain evidence="1">HR1</strain>
    </source>
</reference>
<dbReference type="InterPro" id="IPR036397">
    <property type="entry name" value="RNaseH_sf"/>
</dbReference>
<dbReference type="InterPro" id="IPR012337">
    <property type="entry name" value="RNaseH-like_sf"/>
</dbReference>
<gene>
    <name evidence="1" type="ORF">RCL2_001430700</name>
</gene>
<organism evidence="1 2">
    <name type="scientific">Rhizophagus clarus</name>
    <dbReference type="NCBI Taxonomy" id="94130"/>
    <lineage>
        <taxon>Eukaryota</taxon>
        <taxon>Fungi</taxon>
        <taxon>Fungi incertae sedis</taxon>
        <taxon>Mucoromycota</taxon>
        <taxon>Glomeromycotina</taxon>
        <taxon>Glomeromycetes</taxon>
        <taxon>Glomerales</taxon>
        <taxon>Glomeraceae</taxon>
        <taxon>Rhizophagus</taxon>
    </lineage>
</organism>
<evidence type="ECO:0000313" key="1">
    <source>
        <dbReference type="EMBL" id="GES87302.1"/>
    </source>
</evidence>
<dbReference type="Proteomes" id="UP000615446">
    <property type="component" value="Unassembled WGS sequence"/>
</dbReference>